<keyword evidence="5" id="KW-1185">Reference proteome</keyword>
<dbReference type="SMART" id="SM00181">
    <property type="entry name" value="EGF"/>
    <property type="match status" value="2"/>
</dbReference>
<dbReference type="InterPro" id="IPR036056">
    <property type="entry name" value="Fibrinogen-like_C"/>
</dbReference>
<name>A0A9Q1BUU4_HOLLE</name>
<evidence type="ECO:0000313" key="5">
    <source>
        <dbReference type="Proteomes" id="UP001152320"/>
    </source>
</evidence>
<gene>
    <name evidence="4" type="ORF">HOLleu_23329</name>
</gene>
<feature type="domain" description="EGF-like" evidence="2">
    <location>
        <begin position="78"/>
        <end position="116"/>
    </location>
</feature>
<dbReference type="InterPro" id="IPR050373">
    <property type="entry name" value="Fibrinogen_C-term_domain"/>
</dbReference>
<dbReference type="Proteomes" id="UP001152320">
    <property type="component" value="Chromosome 11"/>
</dbReference>
<evidence type="ECO:0000259" key="3">
    <source>
        <dbReference type="PROSITE" id="PS51406"/>
    </source>
</evidence>
<dbReference type="Pfam" id="PF00147">
    <property type="entry name" value="Fibrinogen_C"/>
    <property type="match status" value="1"/>
</dbReference>
<dbReference type="AlphaFoldDB" id="A0A9Q1BUU4"/>
<dbReference type="PROSITE" id="PS01186">
    <property type="entry name" value="EGF_2"/>
    <property type="match status" value="1"/>
</dbReference>
<dbReference type="InterPro" id="IPR000742">
    <property type="entry name" value="EGF"/>
</dbReference>
<dbReference type="EMBL" id="JAIZAY010000011">
    <property type="protein sequence ID" value="KAJ8033175.1"/>
    <property type="molecule type" value="Genomic_DNA"/>
</dbReference>
<dbReference type="InterPro" id="IPR014716">
    <property type="entry name" value="Fibrinogen_a/b/g_C_1"/>
</dbReference>
<dbReference type="InterPro" id="IPR002181">
    <property type="entry name" value="Fibrinogen_a/b/g_C_dom"/>
</dbReference>
<dbReference type="CDD" id="cd00087">
    <property type="entry name" value="FReD"/>
    <property type="match status" value="1"/>
</dbReference>
<proteinExistence type="predicted"/>
<comment type="caution">
    <text evidence="1">Lacks conserved residue(s) required for the propagation of feature annotation.</text>
</comment>
<evidence type="ECO:0000256" key="1">
    <source>
        <dbReference type="PROSITE-ProRule" id="PRU00076"/>
    </source>
</evidence>
<sequence>MVFTNCTCLRTCQDPNNCVPQCYNQSICQCPDDFFMNGSSCVSKEECGCYLDDYVIPVLNGTLHMNHNCTKNCSCIDDQLTCEEFQCSVDANCTTANGTGQCVCKHGFSGDGETCVQISDCYDIFKAGFTEDGVYSIYPTDWPSDLFDVYCEMSEGGWTVFQRNGAGNTSFQRSWSEYKDGFGNIQDIHWLGNEKLYYLTKQKTYKLYVVITTATNSSLYAEYSDFKIDPETGNYRITSVGDYAGNAGSNGLQSSFGYSFSTYDMDNDGLGTEDCAESHRGGWWYGGNFYISSKSLCNAWLGQNNVYYSCGVTNLNGNVMGMNAGAPFWGESHGENCNLYRTEMKLIPSLFKIK</sequence>
<evidence type="ECO:0000313" key="4">
    <source>
        <dbReference type="EMBL" id="KAJ8033175.1"/>
    </source>
</evidence>
<dbReference type="PANTHER" id="PTHR19143">
    <property type="entry name" value="FIBRINOGEN/TENASCIN/ANGIOPOEITIN"/>
    <property type="match status" value="1"/>
</dbReference>
<dbReference type="SMART" id="SM00186">
    <property type="entry name" value="FBG"/>
    <property type="match status" value="1"/>
</dbReference>
<evidence type="ECO:0000259" key="2">
    <source>
        <dbReference type="PROSITE" id="PS50026"/>
    </source>
</evidence>
<dbReference type="GO" id="GO:0005615">
    <property type="term" value="C:extracellular space"/>
    <property type="evidence" value="ECO:0007669"/>
    <property type="project" value="TreeGrafter"/>
</dbReference>
<dbReference type="SUPFAM" id="SSF56496">
    <property type="entry name" value="Fibrinogen C-terminal domain-like"/>
    <property type="match status" value="1"/>
</dbReference>
<dbReference type="CDD" id="cd19941">
    <property type="entry name" value="TIL"/>
    <property type="match status" value="1"/>
</dbReference>
<accession>A0A9Q1BUU4</accession>
<dbReference type="PROSITE" id="PS50026">
    <property type="entry name" value="EGF_3"/>
    <property type="match status" value="1"/>
</dbReference>
<protein>
    <submittedName>
        <fullName evidence="4">Fibrinogen C domain-containing protein 1</fullName>
    </submittedName>
</protein>
<dbReference type="PROSITE" id="PS51406">
    <property type="entry name" value="FIBRINOGEN_C_2"/>
    <property type="match status" value="1"/>
</dbReference>
<feature type="domain" description="Fibrinogen C-terminal" evidence="3">
    <location>
        <begin position="112"/>
        <end position="350"/>
    </location>
</feature>
<reference evidence="4" key="1">
    <citation type="submission" date="2021-10" db="EMBL/GenBank/DDBJ databases">
        <title>Tropical sea cucumber genome reveals ecological adaptation and Cuvierian tubules defense mechanism.</title>
        <authorList>
            <person name="Chen T."/>
        </authorList>
    </citation>
    <scope>NUCLEOTIDE SEQUENCE</scope>
    <source>
        <strain evidence="4">Nanhai2018</strain>
        <tissue evidence="4">Muscle</tissue>
    </source>
</reference>
<comment type="caution">
    <text evidence="4">The sequence shown here is derived from an EMBL/GenBank/DDBJ whole genome shotgun (WGS) entry which is preliminary data.</text>
</comment>
<organism evidence="4 5">
    <name type="scientific">Holothuria leucospilota</name>
    <name type="common">Black long sea cucumber</name>
    <name type="synonym">Mertensiothuria leucospilota</name>
    <dbReference type="NCBI Taxonomy" id="206669"/>
    <lineage>
        <taxon>Eukaryota</taxon>
        <taxon>Metazoa</taxon>
        <taxon>Echinodermata</taxon>
        <taxon>Eleutherozoa</taxon>
        <taxon>Echinozoa</taxon>
        <taxon>Holothuroidea</taxon>
        <taxon>Aspidochirotacea</taxon>
        <taxon>Aspidochirotida</taxon>
        <taxon>Holothuriidae</taxon>
        <taxon>Holothuria</taxon>
    </lineage>
</organism>
<dbReference type="Gene3D" id="3.90.215.10">
    <property type="entry name" value="Gamma Fibrinogen, chain A, domain 1"/>
    <property type="match status" value="1"/>
</dbReference>
<keyword evidence="1" id="KW-0245">EGF-like domain</keyword>
<dbReference type="OrthoDB" id="6081480at2759"/>